<reference evidence="1 2" key="1">
    <citation type="submission" date="2019-08" db="EMBL/GenBank/DDBJ databases">
        <title>Complete genome sequence of Terriglobus albidus strain ORNL.</title>
        <authorList>
            <person name="Podar M."/>
        </authorList>
    </citation>
    <scope>NUCLEOTIDE SEQUENCE [LARGE SCALE GENOMIC DNA]</scope>
    <source>
        <strain evidence="1 2">ORNL</strain>
    </source>
</reference>
<name>A0A5B9EHT8_9BACT</name>
<evidence type="ECO:0000313" key="2">
    <source>
        <dbReference type="Proteomes" id="UP000321820"/>
    </source>
</evidence>
<sequence length="647" mass="69743">MTESCNDPELSKPYVDVRRPGTMTDKASGVSVSFTYVHGGFSGTNARFSFYFPTAEKYKDRFFQTTYPTIGVEDAAPGCPEIGTSTCSVVFALSSGAYVVSTNNAGGVPAGGPLAAYRTNAAAAKYSRLIAKEIYKTDARPRGYLYGASGGAYQTVGSMENTSGVWDGAVPMVFGVPNAIPNFMASQLLALRVLRDKLPQIADAVAPGGSGDPYAGLNAEQRNTLREVTRLGFPLRAWWQYATLNGGGFWAVEGAVRSIDPSYVEDFWSKPGYEGKESSVQAARVRQDTTVKNNGEGNELVLGLEPSKDLLNGDLIIVDGPKAGQSVVITGIEGNKVKVVNASGITSGTAVRLDNSWAIALEYYSRHQVPTPHEYGWDQYVKRDGAPLYPQRGVIIGPILNASSAGSVASGRFHGKMIMAESVLDVSAYPWSADWYRQQALGALGDLSGSFRLWYMDNADHGPDIAGYSAGVAFEHSAHAADHIVSYLGEVQQALLDLDAWVAQGIAPPESTNYRIDAENQVRLEPDAELRRGIQPVVTLAAGKTSNLSSHPIAVVKKGRDVIFWAKAQTPPSAGKIVKVEWDFEGDGRFTSQAVSIGRQFAFEEVHRFVRPGTYFPVVRVTAQREGDANTSFGLVQNLTSMRVTVR</sequence>
<dbReference type="Gene3D" id="2.60.40.10">
    <property type="entry name" value="Immunoglobulins"/>
    <property type="match status" value="1"/>
</dbReference>
<dbReference type="InterPro" id="IPR035986">
    <property type="entry name" value="PKD_dom_sf"/>
</dbReference>
<dbReference type="Proteomes" id="UP000321820">
    <property type="component" value="Chromosome"/>
</dbReference>
<dbReference type="CDD" id="cd00146">
    <property type="entry name" value="PKD"/>
    <property type="match status" value="1"/>
</dbReference>
<dbReference type="EMBL" id="CP042806">
    <property type="protein sequence ID" value="QEE31319.1"/>
    <property type="molecule type" value="Genomic_DNA"/>
</dbReference>
<gene>
    <name evidence="1" type="ORF">FTW19_12395</name>
</gene>
<dbReference type="OrthoDB" id="906600at2"/>
<dbReference type="InterPro" id="IPR013783">
    <property type="entry name" value="Ig-like_fold"/>
</dbReference>
<keyword evidence="2" id="KW-1185">Reference proteome</keyword>
<protein>
    <recommendedName>
        <fullName evidence="3">PKD domain-containing protein</fullName>
    </recommendedName>
</protein>
<dbReference type="SUPFAM" id="SSF49299">
    <property type="entry name" value="PKD domain"/>
    <property type="match status" value="1"/>
</dbReference>
<proteinExistence type="predicted"/>
<dbReference type="AlphaFoldDB" id="A0A5B9EHT8"/>
<dbReference type="KEGG" id="talb:FTW19_12395"/>
<accession>A0A5B9EHT8</accession>
<organism evidence="1 2">
    <name type="scientific">Terriglobus albidus</name>
    <dbReference type="NCBI Taxonomy" id="1592106"/>
    <lineage>
        <taxon>Bacteria</taxon>
        <taxon>Pseudomonadati</taxon>
        <taxon>Acidobacteriota</taxon>
        <taxon>Terriglobia</taxon>
        <taxon>Terriglobales</taxon>
        <taxon>Acidobacteriaceae</taxon>
        <taxon>Terriglobus</taxon>
    </lineage>
</organism>
<evidence type="ECO:0000313" key="1">
    <source>
        <dbReference type="EMBL" id="QEE31319.1"/>
    </source>
</evidence>
<evidence type="ECO:0008006" key="3">
    <source>
        <dbReference type="Google" id="ProtNLM"/>
    </source>
</evidence>